<dbReference type="HOGENOM" id="CLU_046767_0_0_7"/>
<protein>
    <submittedName>
        <fullName evidence="1">Protein containing ADP-ribosylation/Crisallin J1 domain</fullName>
    </submittedName>
</protein>
<dbReference type="InterPro" id="IPR036705">
    <property type="entry name" value="Ribosyl_crysJ1_sf"/>
</dbReference>
<organism evidence="1 2">
    <name type="scientific">Sulfurimonas gotlandica (strain DSM 19862 / JCM 16533 / GD1)</name>
    <dbReference type="NCBI Taxonomy" id="929558"/>
    <lineage>
        <taxon>Bacteria</taxon>
        <taxon>Pseudomonadati</taxon>
        <taxon>Campylobacterota</taxon>
        <taxon>Epsilonproteobacteria</taxon>
        <taxon>Campylobacterales</taxon>
        <taxon>Sulfurimonadaceae</taxon>
        <taxon>Sulfurimonas</taxon>
    </lineage>
</organism>
<proteinExistence type="predicted"/>
<comment type="caution">
    <text evidence="1">The sequence shown here is derived from an EMBL/GenBank/DDBJ whole genome shotgun (WGS) entry which is preliminary data.</text>
</comment>
<reference evidence="1 2" key="1">
    <citation type="journal article" date="2012" name="Proc. Natl. Acad. Sci. U.S.A.">
        <title>Genome and physiology of a model Epsilonproteobacterium responsible for sulfide detoxification in marine oxygen depletion zones.</title>
        <authorList>
            <person name="Grote J."/>
            <person name="Schott T."/>
            <person name="Bruckner C.G."/>
            <person name="Glockner F.O."/>
            <person name="Jost G."/>
            <person name="Teeling H."/>
            <person name="Labrenz M."/>
            <person name="Jurgens K."/>
        </authorList>
    </citation>
    <scope>NUCLEOTIDE SEQUENCE [LARGE SCALE GENOMIC DNA]</scope>
    <source>
        <strain evidence="1 2">GD1</strain>
    </source>
</reference>
<dbReference type="Proteomes" id="UP000006431">
    <property type="component" value="Unassembled WGS sequence"/>
</dbReference>
<accession>H1FU73</accession>
<sequence length="284" mass="31869">MNKQISNSIMASLVADAYALGAHWIYEEAHLKSLPIDWETLNKAQSMWHKGKAKGDFTHYGDQTLYLLEYMSQNKEFDKNDYYPFWSEKMSNYAGYVDGATRSALVKIGSESNELSICGHIAPLLIDADTKEIFLSRCKEFAEITHNSKLAVSSTLFFAELLWDSKENKDIKKNIELLKSKYPKLLTWIDAGVKSKDADTFSTIREFGPACGIDGGFAGVIHLLSLEDDFKTVMQKNAKAGGDSSARGMVVAMILATQDDFELPDEWMNAINTIEDIKNYLSLV</sequence>
<gene>
    <name evidence="1" type="ORF">SMGD1_0312</name>
</gene>
<evidence type="ECO:0000313" key="2">
    <source>
        <dbReference type="Proteomes" id="UP000006431"/>
    </source>
</evidence>
<dbReference type="OrthoDB" id="5297797at2"/>
<dbReference type="InterPro" id="IPR005502">
    <property type="entry name" value="Ribosyl_crysJ1"/>
</dbReference>
<dbReference type="STRING" id="929558.SMGD1_0312"/>
<dbReference type="eggNOG" id="COG1397">
    <property type="taxonomic scope" value="Bacteria"/>
</dbReference>
<accession>B6BNN6</accession>
<dbReference type="RefSeq" id="WP_008340114.1">
    <property type="nucleotide sequence ID" value="NZ_AFRZ01000001.1"/>
</dbReference>
<dbReference type="EMBL" id="AFRZ01000001">
    <property type="protein sequence ID" value="EHP28839.1"/>
    <property type="molecule type" value="Genomic_DNA"/>
</dbReference>
<dbReference type="PATRIC" id="fig|929558.5.peg.311"/>
<name>B6BNN6_SULGG</name>
<dbReference type="AlphaFoldDB" id="B6BNN6"/>
<dbReference type="SUPFAM" id="SSF101478">
    <property type="entry name" value="ADP-ribosylglycohydrolase"/>
    <property type="match status" value="1"/>
</dbReference>
<dbReference type="Gene3D" id="1.10.4080.10">
    <property type="entry name" value="ADP-ribosylation/Crystallin J1"/>
    <property type="match status" value="1"/>
</dbReference>
<dbReference type="Pfam" id="PF03747">
    <property type="entry name" value="ADP_ribosyl_GH"/>
    <property type="match status" value="1"/>
</dbReference>
<keyword evidence="2" id="KW-1185">Reference proteome</keyword>
<evidence type="ECO:0000313" key="1">
    <source>
        <dbReference type="EMBL" id="EHP28839.1"/>
    </source>
</evidence>